<sequence length="81" mass="9492">MITNTFIICFFILSLALTVVDSRNFFEKQKDKNVKLDSKRLVKNSDRSKREFDPQTSPLNTVRSALQWRPNSQQPQGQVYK</sequence>
<protein>
    <submittedName>
        <fullName evidence="3">Uncharacterized protein</fullName>
    </submittedName>
</protein>
<feature type="chain" id="PRO_5009306981" evidence="1">
    <location>
        <begin position="23"/>
        <end position="81"/>
    </location>
</feature>
<dbReference type="AlphaFoldDB" id="A0A1I7T397"/>
<keyword evidence="2" id="KW-1185">Reference proteome</keyword>
<evidence type="ECO:0000256" key="1">
    <source>
        <dbReference type="SAM" id="SignalP"/>
    </source>
</evidence>
<dbReference type="Proteomes" id="UP000095282">
    <property type="component" value="Unplaced"/>
</dbReference>
<reference evidence="3" key="1">
    <citation type="submission" date="2016-11" db="UniProtKB">
        <authorList>
            <consortium name="WormBaseParasite"/>
        </authorList>
    </citation>
    <scope>IDENTIFICATION</scope>
</reference>
<organism evidence="2 3">
    <name type="scientific">Caenorhabditis tropicalis</name>
    <dbReference type="NCBI Taxonomy" id="1561998"/>
    <lineage>
        <taxon>Eukaryota</taxon>
        <taxon>Metazoa</taxon>
        <taxon>Ecdysozoa</taxon>
        <taxon>Nematoda</taxon>
        <taxon>Chromadorea</taxon>
        <taxon>Rhabditida</taxon>
        <taxon>Rhabditina</taxon>
        <taxon>Rhabditomorpha</taxon>
        <taxon>Rhabditoidea</taxon>
        <taxon>Rhabditidae</taxon>
        <taxon>Peloderinae</taxon>
        <taxon>Caenorhabditis</taxon>
    </lineage>
</organism>
<keyword evidence="1" id="KW-0732">Signal</keyword>
<proteinExistence type="predicted"/>
<dbReference type="WBParaSite" id="Csp11.Scaffold488.g2005.t1">
    <property type="protein sequence ID" value="Csp11.Scaffold488.g2005.t1"/>
    <property type="gene ID" value="Csp11.Scaffold488.g2005"/>
</dbReference>
<accession>A0A1I7T397</accession>
<name>A0A1I7T397_9PELO</name>
<evidence type="ECO:0000313" key="2">
    <source>
        <dbReference type="Proteomes" id="UP000095282"/>
    </source>
</evidence>
<dbReference type="eggNOG" id="ENOG502TKG9">
    <property type="taxonomic scope" value="Eukaryota"/>
</dbReference>
<evidence type="ECO:0000313" key="3">
    <source>
        <dbReference type="WBParaSite" id="Csp11.Scaffold488.g2005.t1"/>
    </source>
</evidence>
<feature type="signal peptide" evidence="1">
    <location>
        <begin position="1"/>
        <end position="22"/>
    </location>
</feature>